<dbReference type="EMBL" id="JAAARO010000017">
    <property type="protein sequence ID" value="KAF5733243.1"/>
    <property type="molecule type" value="Genomic_DNA"/>
</dbReference>
<protein>
    <submittedName>
        <fullName evidence="1">Uncharacterized protein</fullName>
    </submittedName>
</protein>
<dbReference type="InParanoid" id="A0A7J7CGQ8"/>
<name>A0A7J7CGQ8_TRIWF</name>
<evidence type="ECO:0000313" key="2">
    <source>
        <dbReference type="Proteomes" id="UP000593562"/>
    </source>
</evidence>
<sequence length="107" mass="12120">MPKTLHKTMSIHTMLLDRKCVSQTLHGTTTYNLMHKAMSIQGLVIAILCTPMDRTERTSPRAVASSPEQQRWICGLRRSLTMTTTLTLVWVESACITLKWFGGTRLE</sequence>
<comment type="caution">
    <text evidence="1">The sequence shown here is derived from an EMBL/GenBank/DDBJ whole genome shotgun (WGS) entry which is preliminary data.</text>
</comment>
<dbReference type="AlphaFoldDB" id="A0A7J7CGQ8"/>
<dbReference type="Proteomes" id="UP000593562">
    <property type="component" value="Unassembled WGS sequence"/>
</dbReference>
<organism evidence="1 2">
    <name type="scientific">Tripterygium wilfordii</name>
    <name type="common">Thunder God vine</name>
    <dbReference type="NCBI Taxonomy" id="458696"/>
    <lineage>
        <taxon>Eukaryota</taxon>
        <taxon>Viridiplantae</taxon>
        <taxon>Streptophyta</taxon>
        <taxon>Embryophyta</taxon>
        <taxon>Tracheophyta</taxon>
        <taxon>Spermatophyta</taxon>
        <taxon>Magnoliopsida</taxon>
        <taxon>eudicotyledons</taxon>
        <taxon>Gunneridae</taxon>
        <taxon>Pentapetalae</taxon>
        <taxon>rosids</taxon>
        <taxon>fabids</taxon>
        <taxon>Celastrales</taxon>
        <taxon>Celastraceae</taxon>
        <taxon>Tripterygium</taxon>
    </lineage>
</organism>
<keyword evidence="2" id="KW-1185">Reference proteome</keyword>
<proteinExistence type="predicted"/>
<accession>A0A7J7CGQ8</accession>
<evidence type="ECO:0000313" key="1">
    <source>
        <dbReference type="EMBL" id="KAF5733243.1"/>
    </source>
</evidence>
<reference evidence="1 2" key="1">
    <citation type="journal article" date="2020" name="Nat. Commun.">
        <title>Genome of Tripterygium wilfordii and identification of cytochrome P450 involved in triptolide biosynthesis.</title>
        <authorList>
            <person name="Tu L."/>
            <person name="Su P."/>
            <person name="Zhang Z."/>
            <person name="Gao L."/>
            <person name="Wang J."/>
            <person name="Hu T."/>
            <person name="Zhou J."/>
            <person name="Zhang Y."/>
            <person name="Zhao Y."/>
            <person name="Liu Y."/>
            <person name="Song Y."/>
            <person name="Tong Y."/>
            <person name="Lu Y."/>
            <person name="Yang J."/>
            <person name="Xu C."/>
            <person name="Jia M."/>
            <person name="Peters R.J."/>
            <person name="Huang L."/>
            <person name="Gao W."/>
        </authorList>
    </citation>
    <scope>NUCLEOTIDE SEQUENCE [LARGE SCALE GENOMIC DNA]</scope>
    <source>
        <strain evidence="2">cv. XIE 37</strain>
        <tissue evidence="1">Leaf</tissue>
    </source>
</reference>
<gene>
    <name evidence="1" type="ORF">HS088_TW17G00785</name>
</gene>